<name>A0ABW4NCR0_9SPHN</name>
<dbReference type="InterPro" id="IPR011250">
    <property type="entry name" value="OMP/PagP_B-barrel"/>
</dbReference>
<reference evidence="5" key="1">
    <citation type="journal article" date="2019" name="Int. J. Syst. Evol. Microbiol.">
        <title>The Global Catalogue of Microorganisms (GCM) 10K type strain sequencing project: providing services to taxonomists for standard genome sequencing and annotation.</title>
        <authorList>
            <consortium name="The Broad Institute Genomics Platform"/>
            <consortium name="The Broad Institute Genome Sequencing Center for Infectious Disease"/>
            <person name="Wu L."/>
            <person name="Ma J."/>
        </authorList>
    </citation>
    <scope>NUCLEOTIDE SEQUENCE [LARGE SCALE GENOMIC DNA]</scope>
    <source>
        <strain evidence="5">Q85</strain>
    </source>
</reference>
<dbReference type="Gene3D" id="2.40.160.20">
    <property type="match status" value="1"/>
</dbReference>
<gene>
    <name evidence="4" type="ORF">ACFSC3_07905</name>
</gene>
<feature type="signal peptide" evidence="2">
    <location>
        <begin position="1"/>
        <end position="21"/>
    </location>
</feature>
<evidence type="ECO:0000313" key="4">
    <source>
        <dbReference type="EMBL" id="MFD1787493.1"/>
    </source>
</evidence>
<dbReference type="EMBL" id="JBHUFC010000003">
    <property type="protein sequence ID" value="MFD1787493.1"/>
    <property type="molecule type" value="Genomic_DNA"/>
</dbReference>
<evidence type="ECO:0000256" key="2">
    <source>
        <dbReference type="SAM" id="SignalP"/>
    </source>
</evidence>
<evidence type="ECO:0000259" key="3">
    <source>
        <dbReference type="Pfam" id="PF13505"/>
    </source>
</evidence>
<dbReference type="Proteomes" id="UP001597283">
    <property type="component" value="Unassembled WGS sequence"/>
</dbReference>
<dbReference type="RefSeq" id="WP_380939869.1">
    <property type="nucleotide sequence ID" value="NZ_JBHUFC010000003.1"/>
</dbReference>
<keyword evidence="1 2" id="KW-0732">Signal</keyword>
<dbReference type="Pfam" id="PF13505">
    <property type="entry name" value="OMP_b-brl"/>
    <property type="match status" value="1"/>
</dbReference>
<comment type="caution">
    <text evidence="4">The sequence shown here is derived from an EMBL/GenBank/DDBJ whole genome shotgun (WGS) entry which is preliminary data.</text>
</comment>
<organism evidence="4 5">
    <name type="scientific">Sphingomonas floccifaciens</name>
    <dbReference type="NCBI Taxonomy" id="1844115"/>
    <lineage>
        <taxon>Bacteria</taxon>
        <taxon>Pseudomonadati</taxon>
        <taxon>Pseudomonadota</taxon>
        <taxon>Alphaproteobacteria</taxon>
        <taxon>Sphingomonadales</taxon>
        <taxon>Sphingomonadaceae</taxon>
        <taxon>Sphingomonas</taxon>
    </lineage>
</organism>
<evidence type="ECO:0000256" key="1">
    <source>
        <dbReference type="ARBA" id="ARBA00022729"/>
    </source>
</evidence>
<keyword evidence="5" id="KW-1185">Reference proteome</keyword>
<feature type="chain" id="PRO_5046715397" evidence="2">
    <location>
        <begin position="22"/>
        <end position="187"/>
    </location>
</feature>
<protein>
    <submittedName>
        <fullName evidence="4">Outer membrane protein</fullName>
    </submittedName>
</protein>
<feature type="domain" description="Outer membrane protein beta-barrel" evidence="3">
    <location>
        <begin position="8"/>
        <end position="187"/>
    </location>
</feature>
<proteinExistence type="predicted"/>
<sequence length="187" mass="19692">MKTILVAAIAAAGVVPSVASAQNFNGPRIEARLGYETPAIAENDSDDIYKIGSAVSYGAEAGYDIRTKRVVVGPYVNYEVSGVKLCDDDICLAERGNFSAGARVGLVAGQRGLVYGKLGYANITLEARDGGSVIDSASKGGIQSALGYEFGLGEFYGFVEAAYSHYGKFDDINLERRQVAGGIGIRF</sequence>
<evidence type="ECO:0000313" key="5">
    <source>
        <dbReference type="Proteomes" id="UP001597283"/>
    </source>
</evidence>
<accession>A0ABW4NCR0</accession>
<dbReference type="SUPFAM" id="SSF56925">
    <property type="entry name" value="OMPA-like"/>
    <property type="match status" value="1"/>
</dbReference>
<dbReference type="InterPro" id="IPR027385">
    <property type="entry name" value="Beta-barrel_OMP"/>
</dbReference>